<dbReference type="GO" id="GO:0046655">
    <property type="term" value="P:folic acid metabolic process"/>
    <property type="evidence" value="ECO:0007669"/>
    <property type="project" value="TreeGrafter"/>
</dbReference>
<dbReference type="PIRSF" id="PIRSF000194">
    <property type="entry name" value="DHFR"/>
    <property type="match status" value="1"/>
</dbReference>
<comment type="pathway">
    <text evidence="1 7">Cofactor biosynthesis; tetrahydrofolate biosynthesis; 5,6,7,8-tetrahydrofolate from 7,8-dihydrofolate: step 1/1.</text>
</comment>
<dbReference type="SUPFAM" id="SSF53597">
    <property type="entry name" value="Dihydrofolate reductase-like"/>
    <property type="match status" value="1"/>
</dbReference>
<protein>
    <recommendedName>
        <fullName evidence="3 7">Dihydrofolate reductase</fullName>
        <ecNumber evidence="3 7">1.5.1.3</ecNumber>
    </recommendedName>
</protein>
<dbReference type="CDD" id="cd00209">
    <property type="entry name" value="DHFR"/>
    <property type="match status" value="1"/>
</dbReference>
<keyword evidence="4 7" id="KW-0554">One-carbon metabolism</keyword>
<dbReference type="PANTHER" id="PTHR48069">
    <property type="entry name" value="DIHYDROFOLATE REDUCTASE"/>
    <property type="match status" value="1"/>
</dbReference>
<evidence type="ECO:0000256" key="4">
    <source>
        <dbReference type="ARBA" id="ARBA00022563"/>
    </source>
</evidence>
<evidence type="ECO:0000256" key="3">
    <source>
        <dbReference type="ARBA" id="ARBA00012856"/>
    </source>
</evidence>
<dbReference type="GO" id="GO:0046654">
    <property type="term" value="P:tetrahydrofolate biosynthetic process"/>
    <property type="evidence" value="ECO:0007669"/>
    <property type="project" value="InterPro"/>
</dbReference>
<dbReference type="InterPro" id="IPR024072">
    <property type="entry name" value="DHFR-like_dom_sf"/>
</dbReference>
<accession>A0A9D2MZE4</accession>
<dbReference type="GO" id="GO:0046452">
    <property type="term" value="P:dihydrofolate metabolic process"/>
    <property type="evidence" value="ECO:0007669"/>
    <property type="project" value="TreeGrafter"/>
</dbReference>
<dbReference type="GO" id="GO:0004146">
    <property type="term" value="F:dihydrofolate reductase activity"/>
    <property type="evidence" value="ECO:0007669"/>
    <property type="project" value="UniProtKB-EC"/>
</dbReference>
<reference evidence="9" key="2">
    <citation type="submission" date="2021-04" db="EMBL/GenBank/DDBJ databases">
        <authorList>
            <person name="Gilroy R."/>
        </authorList>
    </citation>
    <scope>NUCLEOTIDE SEQUENCE</scope>
    <source>
        <strain evidence="9">CHK180-15479</strain>
    </source>
</reference>
<evidence type="ECO:0000313" key="9">
    <source>
        <dbReference type="EMBL" id="HJC05980.1"/>
    </source>
</evidence>
<dbReference type="PRINTS" id="PR00070">
    <property type="entry name" value="DHFR"/>
</dbReference>
<reference evidence="9" key="1">
    <citation type="journal article" date="2021" name="PeerJ">
        <title>Extensive microbial diversity within the chicken gut microbiome revealed by metagenomics and culture.</title>
        <authorList>
            <person name="Gilroy R."/>
            <person name="Ravi A."/>
            <person name="Getino M."/>
            <person name="Pursley I."/>
            <person name="Horton D.L."/>
            <person name="Alikhan N.F."/>
            <person name="Baker D."/>
            <person name="Gharbi K."/>
            <person name="Hall N."/>
            <person name="Watson M."/>
            <person name="Adriaenssens E.M."/>
            <person name="Foster-Nyarko E."/>
            <person name="Jarju S."/>
            <person name="Secka A."/>
            <person name="Antonio M."/>
            <person name="Oren A."/>
            <person name="Chaudhuri R.R."/>
            <person name="La Ragione R."/>
            <person name="Hildebrand F."/>
            <person name="Pallen M.J."/>
        </authorList>
    </citation>
    <scope>NUCLEOTIDE SEQUENCE</scope>
    <source>
        <strain evidence="9">CHK180-15479</strain>
    </source>
</reference>
<evidence type="ECO:0000259" key="8">
    <source>
        <dbReference type="PROSITE" id="PS51330"/>
    </source>
</evidence>
<evidence type="ECO:0000256" key="6">
    <source>
        <dbReference type="ARBA" id="ARBA00023002"/>
    </source>
</evidence>
<dbReference type="GO" id="GO:0050661">
    <property type="term" value="F:NADP binding"/>
    <property type="evidence" value="ECO:0007669"/>
    <property type="project" value="InterPro"/>
</dbReference>
<organism evidence="9 10">
    <name type="scientific">Candidatus Enterocloster excrementipullorum</name>
    <dbReference type="NCBI Taxonomy" id="2838559"/>
    <lineage>
        <taxon>Bacteria</taxon>
        <taxon>Bacillati</taxon>
        <taxon>Bacillota</taxon>
        <taxon>Clostridia</taxon>
        <taxon>Lachnospirales</taxon>
        <taxon>Lachnospiraceae</taxon>
        <taxon>Enterocloster</taxon>
    </lineage>
</organism>
<evidence type="ECO:0000256" key="7">
    <source>
        <dbReference type="PIRNR" id="PIRNR000194"/>
    </source>
</evidence>
<dbReference type="GO" id="GO:0006730">
    <property type="term" value="P:one-carbon metabolic process"/>
    <property type="evidence" value="ECO:0007669"/>
    <property type="project" value="UniProtKB-KW"/>
</dbReference>
<comment type="function">
    <text evidence="7">Key enzyme in folate metabolism. Catalyzes an essential reaction for de novo glycine and purine synthesis, and for DNA precursor synthesis.</text>
</comment>
<comment type="similarity">
    <text evidence="2 7">Belongs to the dihydrofolate reductase family.</text>
</comment>
<name>A0A9D2MZE4_9FIRM</name>
<dbReference type="EMBL" id="DWWT01000030">
    <property type="protein sequence ID" value="HJC05980.1"/>
    <property type="molecule type" value="Genomic_DNA"/>
</dbReference>
<keyword evidence="5 7" id="KW-0521">NADP</keyword>
<dbReference type="Pfam" id="PF00186">
    <property type="entry name" value="DHFR_1"/>
    <property type="match status" value="1"/>
</dbReference>
<dbReference type="InterPro" id="IPR001796">
    <property type="entry name" value="DHFR_dom"/>
</dbReference>
<sequence length="167" mass="19101">MNLIVAADERWGIGKDGGLLAHLPGDMKYFRETTRGKVVVMGRKTLESFPGGRPLKKRINIVLTRNEAYHPEGVTVCRSREETLKLLNAYAPEDVFIIGGGMIYREFLADCEKAYVTHIFADFEADTDFPNLDADPAWHLAETGERREDNGIFYEFRVYERRRGVNQ</sequence>
<comment type="caution">
    <text evidence="9">The sequence shown here is derived from an EMBL/GenBank/DDBJ whole genome shotgun (WGS) entry which is preliminary data.</text>
</comment>
<dbReference type="PROSITE" id="PS51330">
    <property type="entry name" value="DHFR_2"/>
    <property type="match status" value="1"/>
</dbReference>
<evidence type="ECO:0000256" key="5">
    <source>
        <dbReference type="ARBA" id="ARBA00022857"/>
    </source>
</evidence>
<keyword evidence="6 7" id="KW-0560">Oxidoreductase</keyword>
<feature type="domain" description="DHFR" evidence="8">
    <location>
        <begin position="1"/>
        <end position="161"/>
    </location>
</feature>
<evidence type="ECO:0000313" key="10">
    <source>
        <dbReference type="Proteomes" id="UP000823910"/>
    </source>
</evidence>
<gene>
    <name evidence="9" type="ORF">H9704_07485</name>
</gene>
<dbReference type="InterPro" id="IPR012259">
    <property type="entry name" value="DHFR"/>
</dbReference>
<proteinExistence type="inferred from homology"/>
<comment type="catalytic activity">
    <reaction evidence="7">
        <text>(6S)-5,6,7,8-tetrahydrofolate + NADP(+) = 7,8-dihydrofolate + NADPH + H(+)</text>
        <dbReference type="Rhea" id="RHEA:15009"/>
        <dbReference type="ChEBI" id="CHEBI:15378"/>
        <dbReference type="ChEBI" id="CHEBI:57451"/>
        <dbReference type="ChEBI" id="CHEBI:57453"/>
        <dbReference type="ChEBI" id="CHEBI:57783"/>
        <dbReference type="ChEBI" id="CHEBI:58349"/>
        <dbReference type="EC" id="1.5.1.3"/>
    </reaction>
</comment>
<dbReference type="AlphaFoldDB" id="A0A9D2MZE4"/>
<evidence type="ECO:0000256" key="2">
    <source>
        <dbReference type="ARBA" id="ARBA00009539"/>
    </source>
</evidence>
<dbReference type="EC" id="1.5.1.3" evidence="3 7"/>
<dbReference type="PANTHER" id="PTHR48069:SF3">
    <property type="entry name" value="DIHYDROFOLATE REDUCTASE"/>
    <property type="match status" value="1"/>
</dbReference>
<evidence type="ECO:0000256" key="1">
    <source>
        <dbReference type="ARBA" id="ARBA00004903"/>
    </source>
</evidence>
<dbReference type="Proteomes" id="UP000823910">
    <property type="component" value="Unassembled WGS sequence"/>
</dbReference>
<dbReference type="Gene3D" id="3.40.430.10">
    <property type="entry name" value="Dihydrofolate Reductase, subunit A"/>
    <property type="match status" value="1"/>
</dbReference>